<organism evidence="2 3">
    <name type="scientific">Pseudidiomarina gelatinasegens</name>
    <dbReference type="NCBI Taxonomy" id="2487740"/>
    <lineage>
        <taxon>Bacteria</taxon>
        <taxon>Pseudomonadati</taxon>
        <taxon>Pseudomonadota</taxon>
        <taxon>Gammaproteobacteria</taxon>
        <taxon>Alteromonadales</taxon>
        <taxon>Idiomarinaceae</taxon>
        <taxon>Pseudidiomarina</taxon>
    </lineage>
</organism>
<dbReference type="PROSITE" id="PS51257">
    <property type="entry name" value="PROKAR_LIPOPROTEIN"/>
    <property type="match status" value="1"/>
</dbReference>
<dbReference type="RefSeq" id="WP_128352339.1">
    <property type="nucleotide sequence ID" value="NZ_CAXBCQ010000029.1"/>
</dbReference>
<reference evidence="2 3" key="1">
    <citation type="submission" date="2018-12" db="EMBL/GenBank/DDBJ databases">
        <authorList>
            <person name="Li A."/>
            <person name="Zhang M."/>
            <person name="Zhu H."/>
        </authorList>
    </citation>
    <scope>NUCLEOTIDE SEQUENCE [LARGE SCALE GENOMIC DNA]</scope>
    <source>
        <strain evidence="2 3">R04H25</strain>
    </source>
</reference>
<sequence>MFKLMQIGIAVAVLLLSGCGGSSSDSNPPDGGEPPVSNKLETVLSGDYTVEYIRQDGSAQIAGTTAGVYWRADTSADWQLRSPTTTAVTGIIVLSEGHYLMATEPTSGDASEPYLLFRSQDNGATWEPITHNFGREFNTRIFNLAYDHRTDQVYAVGNAAVAVASPAVEDWQLVTGSWDAFAAGLHLLLVDDVNQSVWFGGQGPIENGYFGRYDQTTENITEWHDLLPRPSTYVDGLIHPLDTSTVILGGEGGIVLSTDYGETWSTPMGDVNYRFYRDIVSTDAGILYTAGYDKLSAEQPLIIECSIDNGQTWLKHDFSHETSRGGVRSLMLVSDGDRELLYLGLRDNGIKAIALNDLDC</sequence>
<keyword evidence="1" id="KW-0732">Signal</keyword>
<gene>
    <name evidence="2" type="ORF">EGC76_07290</name>
</gene>
<evidence type="ECO:0000313" key="2">
    <source>
        <dbReference type="EMBL" id="RWU11333.1"/>
    </source>
</evidence>
<proteinExistence type="predicted"/>
<protein>
    <recommendedName>
        <fullName evidence="4">Exo-alpha-sialidase</fullName>
    </recommendedName>
</protein>
<feature type="signal peptide" evidence="1">
    <location>
        <begin position="1"/>
        <end position="24"/>
    </location>
</feature>
<dbReference type="EMBL" id="RSFE01000004">
    <property type="protein sequence ID" value="RWU11333.1"/>
    <property type="molecule type" value="Genomic_DNA"/>
</dbReference>
<dbReference type="InterPro" id="IPR015943">
    <property type="entry name" value="WD40/YVTN_repeat-like_dom_sf"/>
</dbReference>
<name>A0A451GEE4_9GAMM</name>
<dbReference type="Proteomes" id="UP000288789">
    <property type="component" value="Unassembled WGS sequence"/>
</dbReference>
<evidence type="ECO:0000256" key="1">
    <source>
        <dbReference type="SAM" id="SignalP"/>
    </source>
</evidence>
<dbReference type="Gene3D" id="2.130.10.10">
    <property type="entry name" value="YVTN repeat-like/Quinoprotein amine dehydrogenase"/>
    <property type="match status" value="1"/>
</dbReference>
<feature type="chain" id="PRO_5019177869" description="Exo-alpha-sialidase" evidence="1">
    <location>
        <begin position="25"/>
        <end position="360"/>
    </location>
</feature>
<evidence type="ECO:0000313" key="3">
    <source>
        <dbReference type="Proteomes" id="UP000288789"/>
    </source>
</evidence>
<dbReference type="SUPFAM" id="SSF110296">
    <property type="entry name" value="Oligoxyloglucan reducing end-specific cellobiohydrolase"/>
    <property type="match status" value="1"/>
</dbReference>
<keyword evidence="3" id="KW-1185">Reference proteome</keyword>
<dbReference type="AlphaFoldDB" id="A0A451GEE4"/>
<dbReference type="OrthoDB" id="9757809at2"/>
<evidence type="ECO:0008006" key="4">
    <source>
        <dbReference type="Google" id="ProtNLM"/>
    </source>
</evidence>
<accession>A0A451GEE4</accession>
<comment type="caution">
    <text evidence="2">The sequence shown here is derived from an EMBL/GenBank/DDBJ whole genome shotgun (WGS) entry which is preliminary data.</text>
</comment>